<accession>A0AAW5TJI3</accession>
<dbReference type="AlphaFoldDB" id="A0AAW5TJI3"/>
<evidence type="ECO:0000313" key="2">
    <source>
        <dbReference type="Proteomes" id="UP001208853"/>
    </source>
</evidence>
<comment type="caution">
    <text evidence="1">The sequence shown here is derived from an EMBL/GenBank/DDBJ whole genome shotgun (WGS) entry which is preliminary data.</text>
</comment>
<sequence length="74" mass="8395">MTTTTHYLEQLRLDELSLTVPLTADREDARTIDIFARIATRPGGESLPYLFYLQGGPGYEAWRPSLSPLEPSWL</sequence>
<organism evidence="1 2">
    <name type="scientific">Streptococcus anginosus</name>
    <dbReference type="NCBI Taxonomy" id="1328"/>
    <lineage>
        <taxon>Bacteria</taxon>
        <taxon>Bacillati</taxon>
        <taxon>Bacillota</taxon>
        <taxon>Bacilli</taxon>
        <taxon>Lactobacillales</taxon>
        <taxon>Streptococcaceae</taxon>
        <taxon>Streptococcus</taxon>
        <taxon>Streptococcus anginosus group</taxon>
    </lineage>
</organism>
<evidence type="ECO:0008006" key="3">
    <source>
        <dbReference type="Google" id="ProtNLM"/>
    </source>
</evidence>
<protein>
    <recommendedName>
        <fullName evidence="3">Prolyl aminopeptidase</fullName>
    </recommendedName>
</protein>
<proteinExistence type="predicted"/>
<reference evidence="1" key="1">
    <citation type="submission" date="2022-10" db="EMBL/GenBank/DDBJ databases">
        <title>Comparative genomic study of S. anginosus.</title>
        <authorList>
            <person name="Prasad A."/>
            <person name="Ene A."/>
            <person name="Jablonska S."/>
            <person name="Du J."/>
            <person name="Wolfe A.J."/>
            <person name="Putonti C."/>
        </authorList>
    </citation>
    <scope>NUCLEOTIDE SEQUENCE</scope>
    <source>
        <strain evidence="1">UMB6888</strain>
    </source>
</reference>
<dbReference type="EMBL" id="JAPAIK010000500">
    <property type="protein sequence ID" value="MCW1073717.1"/>
    <property type="molecule type" value="Genomic_DNA"/>
</dbReference>
<feature type="non-terminal residue" evidence="1">
    <location>
        <position position="74"/>
    </location>
</feature>
<name>A0AAW5TJI3_STRAP</name>
<dbReference type="Proteomes" id="UP001208853">
    <property type="component" value="Unassembled WGS sequence"/>
</dbReference>
<gene>
    <name evidence="1" type="ORF">OJ930_12145</name>
</gene>
<evidence type="ECO:0000313" key="1">
    <source>
        <dbReference type="EMBL" id="MCW1073717.1"/>
    </source>
</evidence>